<evidence type="ECO:0000256" key="2">
    <source>
        <dbReference type="ARBA" id="ARBA00023125"/>
    </source>
</evidence>
<dbReference type="InterPro" id="IPR036390">
    <property type="entry name" value="WH_DNA-bd_sf"/>
</dbReference>
<dbReference type="PANTHER" id="PTHR44846">
    <property type="entry name" value="MANNOSYL-D-GLYCERATE TRANSPORT/METABOLISM SYSTEM REPRESSOR MNGR-RELATED"/>
    <property type="match status" value="1"/>
</dbReference>
<dbReference type="AlphaFoldDB" id="A0A7D3VU32"/>
<evidence type="ECO:0000259" key="4">
    <source>
        <dbReference type="PROSITE" id="PS50949"/>
    </source>
</evidence>
<dbReference type="EMBL" id="CP053892">
    <property type="protein sequence ID" value="QKG23295.1"/>
    <property type="molecule type" value="Genomic_DNA"/>
</dbReference>
<dbReference type="PANTHER" id="PTHR44846:SF17">
    <property type="entry name" value="GNTR-FAMILY TRANSCRIPTIONAL REGULATOR"/>
    <property type="match status" value="1"/>
</dbReference>
<accession>A0A7D3VU32</accession>
<dbReference type="GO" id="GO:0045892">
    <property type="term" value="P:negative regulation of DNA-templated transcription"/>
    <property type="evidence" value="ECO:0007669"/>
    <property type="project" value="TreeGrafter"/>
</dbReference>
<dbReference type="PROSITE" id="PS50949">
    <property type="entry name" value="HTH_GNTR"/>
    <property type="match status" value="1"/>
</dbReference>
<evidence type="ECO:0000256" key="3">
    <source>
        <dbReference type="ARBA" id="ARBA00023163"/>
    </source>
</evidence>
<keyword evidence="3" id="KW-0804">Transcription</keyword>
<dbReference type="InterPro" id="IPR000524">
    <property type="entry name" value="Tscrpt_reg_HTH_GntR"/>
</dbReference>
<dbReference type="InterPro" id="IPR036388">
    <property type="entry name" value="WH-like_DNA-bd_sf"/>
</dbReference>
<evidence type="ECO:0000313" key="5">
    <source>
        <dbReference type="EMBL" id="QKG23295.1"/>
    </source>
</evidence>
<name>A0A7D3VU32_ACTVE</name>
<sequence>MDSLKPMYLSVADEIERRIRAGEMPPRTRVPSARSLAAEAGVSTRTSEAALRVLRERGLTVAVHGVGTFVAPDIPPESD</sequence>
<keyword evidence="6" id="KW-1185">Reference proteome</keyword>
<dbReference type="GO" id="GO:0003700">
    <property type="term" value="F:DNA-binding transcription factor activity"/>
    <property type="evidence" value="ECO:0007669"/>
    <property type="project" value="InterPro"/>
</dbReference>
<reference evidence="5 6" key="1">
    <citation type="submission" date="2020-05" db="EMBL/GenBank/DDBJ databases">
        <title>Actinomadura verrucosospora NRRL-B18236 (PFL_A860) Genome sequencing and assembly.</title>
        <authorList>
            <person name="Samborskyy M."/>
        </authorList>
    </citation>
    <scope>NUCLEOTIDE SEQUENCE [LARGE SCALE GENOMIC DNA]</scope>
    <source>
        <strain evidence="5 6">NRRL:B18236</strain>
    </source>
</reference>
<dbReference type="Proteomes" id="UP000501240">
    <property type="component" value="Chromosome"/>
</dbReference>
<keyword evidence="1" id="KW-0805">Transcription regulation</keyword>
<proteinExistence type="predicted"/>
<dbReference type="InterPro" id="IPR050679">
    <property type="entry name" value="Bact_HTH_transcr_reg"/>
</dbReference>
<dbReference type="CDD" id="cd07377">
    <property type="entry name" value="WHTH_GntR"/>
    <property type="match status" value="1"/>
</dbReference>
<gene>
    <name evidence="5" type="ORF">ACTIVE_4938</name>
</gene>
<dbReference type="SUPFAM" id="SSF46785">
    <property type="entry name" value="Winged helix' DNA-binding domain"/>
    <property type="match status" value="1"/>
</dbReference>
<dbReference type="Pfam" id="PF00392">
    <property type="entry name" value="GntR"/>
    <property type="match status" value="1"/>
</dbReference>
<dbReference type="GO" id="GO:0003677">
    <property type="term" value="F:DNA binding"/>
    <property type="evidence" value="ECO:0007669"/>
    <property type="project" value="UniProtKB-KW"/>
</dbReference>
<protein>
    <submittedName>
        <fullName evidence="5">GntR family transcriptional regulator</fullName>
    </submittedName>
</protein>
<evidence type="ECO:0000313" key="6">
    <source>
        <dbReference type="Proteomes" id="UP000501240"/>
    </source>
</evidence>
<keyword evidence="2" id="KW-0238">DNA-binding</keyword>
<organism evidence="5 6">
    <name type="scientific">Actinomadura verrucosospora</name>
    <dbReference type="NCBI Taxonomy" id="46165"/>
    <lineage>
        <taxon>Bacteria</taxon>
        <taxon>Bacillati</taxon>
        <taxon>Actinomycetota</taxon>
        <taxon>Actinomycetes</taxon>
        <taxon>Streptosporangiales</taxon>
        <taxon>Thermomonosporaceae</taxon>
        <taxon>Actinomadura</taxon>
    </lineage>
</organism>
<dbReference type="SMART" id="SM00345">
    <property type="entry name" value="HTH_GNTR"/>
    <property type="match status" value="1"/>
</dbReference>
<dbReference type="Gene3D" id="1.10.10.10">
    <property type="entry name" value="Winged helix-like DNA-binding domain superfamily/Winged helix DNA-binding domain"/>
    <property type="match status" value="1"/>
</dbReference>
<evidence type="ECO:0000256" key="1">
    <source>
        <dbReference type="ARBA" id="ARBA00023015"/>
    </source>
</evidence>
<feature type="domain" description="HTH gntR-type" evidence="4">
    <location>
        <begin position="5"/>
        <end position="73"/>
    </location>
</feature>